<dbReference type="AlphaFoldDB" id="A0AA89BKK6"/>
<feature type="compositionally biased region" description="Polar residues" evidence="2">
    <location>
        <begin position="10"/>
        <end position="35"/>
    </location>
</feature>
<dbReference type="EMBL" id="JAVXUP010000062">
    <property type="protein sequence ID" value="KAK3040052.1"/>
    <property type="molecule type" value="Genomic_DNA"/>
</dbReference>
<feature type="region of interest" description="Disordered" evidence="2">
    <location>
        <begin position="368"/>
        <end position="424"/>
    </location>
</feature>
<evidence type="ECO:0000313" key="4">
    <source>
        <dbReference type="Proteomes" id="UP001188597"/>
    </source>
</evidence>
<accession>A0AA89BKK6</accession>
<comment type="caution">
    <text evidence="3">The sequence shown here is derived from an EMBL/GenBank/DDBJ whole genome shotgun (WGS) entry which is preliminary data.</text>
</comment>
<name>A0AA89BKK6_9ASTE</name>
<sequence length="676" mass="75487">MEQKGRNEKQQQGTTAARNGQQQHLGQNRGSSEPQQLVVPFPDIEDIHWKPSQLASQQLQSSPVPMVGNIAPPFTTLYGFPASLQIHMAVKNFKKFKFSSPYKNAAIPPDLKIENSATKTRTVAILATGSIKLIRAPILSSHRLTQIMATNTTVVNSDNTVSNTTVVQFNPASQLPIKLAGSQFHNLESTDGTLAAPPTTLTENNQSTPNPAYQIWFRQDQLVQNAILASVEPTLASTVAIAPSAHKAWTSLHTAFANKSQTRIISLQDQLARITKDSRPVTDYLRDIRSIADELATAGAAITNVQLIVRILQGLGSEYKAISAAIRSRETTISYEELYEKLLDHELFLKHEETKQTTPITVAMAQRNNQQPSSYNNNRRQSNNNSQGSQPWRNQSARDQSNPSQWRRRNQQQQTKDNPLRCQLCDRPGHSAKITHSIHCTQRTTPGVSTPISWCSKKQRSVSRSSTEAEYRAVAAALAETNWLTNLLRELRFPLKAIPRILCDNVGTTYICENPVFHSKMKHIAIDFHFVRDQVQRKEVEVKHLHSADQVADVLTKPLPRASFSLGIRARIVYPVEMASDGADSSLNPHVALTQGMDTLEGSVHEVSQTLADLRREVAAMNVRQDGNPRHNQEAPRAYARGGLHFDQQLRRNQHRQPPVQHGPERDDSDVEREGE</sequence>
<gene>
    <name evidence="3" type="ORF">RJ639_029388</name>
</gene>
<feature type="compositionally biased region" description="Low complexity" evidence="2">
    <location>
        <begin position="368"/>
        <end position="390"/>
    </location>
</feature>
<protein>
    <submittedName>
        <fullName evidence="3">Uncharacterized protein</fullName>
    </submittedName>
</protein>
<dbReference type="CDD" id="cd09272">
    <property type="entry name" value="RNase_HI_RT_Ty1"/>
    <property type="match status" value="1"/>
</dbReference>
<feature type="region of interest" description="Disordered" evidence="2">
    <location>
        <begin position="651"/>
        <end position="676"/>
    </location>
</feature>
<evidence type="ECO:0000313" key="3">
    <source>
        <dbReference type="EMBL" id="KAK3040052.1"/>
    </source>
</evidence>
<dbReference type="PANTHER" id="PTHR47481">
    <property type="match status" value="1"/>
</dbReference>
<feature type="region of interest" description="Disordered" evidence="2">
    <location>
        <begin position="1"/>
        <end position="35"/>
    </location>
</feature>
<feature type="coiled-coil region" evidence="1">
    <location>
        <begin position="597"/>
        <end position="624"/>
    </location>
</feature>
<evidence type="ECO:0000256" key="1">
    <source>
        <dbReference type="SAM" id="Coils"/>
    </source>
</evidence>
<dbReference type="Proteomes" id="UP001188597">
    <property type="component" value="Unassembled WGS sequence"/>
</dbReference>
<organism evidence="3 4">
    <name type="scientific">Escallonia herrerae</name>
    <dbReference type="NCBI Taxonomy" id="1293975"/>
    <lineage>
        <taxon>Eukaryota</taxon>
        <taxon>Viridiplantae</taxon>
        <taxon>Streptophyta</taxon>
        <taxon>Embryophyta</taxon>
        <taxon>Tracheophyta</taxon>
        <taxon>Spermatophyta</taxon>
        <taxon>Magnoliopsida</taxon>
        <taxon>eudicotyledons</taxon>
        <taxon>Gunneridae</taxon>
        <taxon>Pentapetalae</taxon>
        <taxon>asterids</taxon>
        <taxon>campanulids</taxon>
        <taxon>Escalloniales</taxon>
        <taxon>Escalloniaceae</taxon>
        <taxon>Escallonia</taxon>
    </lineage>
</organism>
<dbReference type="PANTHER" id="PTHR47481:SF21">
    <property type="entry name" value="BASIC-LEUCINE ZIPPER TRANSCRIPTION FACTOR Q-RELATED"/>
    <property type="match status" value="1"/>
</dbReference>
<evidence type="ECO:0000256" key="2">
    <source>
        <dbReference type="SAM" id="MobiDB-lite"/>
    </source>
</evidence>
<proteinExistence type="predicted"/>
<feature type="compositionally biased region" description="Polar residues" evidence="2">
    <location>
        <begin position="391"/>
        <end position="417"/>
    </location>
</feature>
<keyword evidence="4" id="KW-1185">Reference proteome</keyword>
<keyword evidence="1" id="KW-0175">Coiled coil</keyword>
<feature type="compositionally biased region" description="Acidic residues" evidence="2">
    <location>
        <begin position="667"/>
        <end position="676"/>
    </location>
</feature>
<reference evidence="3" key="1">
    <citation type="submission" date="2022-12" db="EMBL/GenBank/DDBJ databases">
        <title>Draft genome assemblies for two species of Escallonia (Escalloniales).</title>
        <authorList>
            <person name="Chanderbali A."/>
            <person name="Dervinis C."/>
            <person name="Anghel I."/>
            <person name="Soltis D."/>
            <person name="Soltis P."/>
            <person name="Zapata F."/>
        </authorList>
    </citation>
    <scope>NUCLEOTIDE SEQUENCE</scope>
    <source>
        <strain evidence="3">UCBG64.0493</strain>
        <tissue evidence="3">Leaf</tissue>
    </source>
</reference>
<dbReference type="Pfam" id="PF14223">
    <property type="entry name" value="Retrotran_gag_2"/>
    <property type="match status" value="1"/>
</dbReference>